<keyword evidence="3" id="KW-1185">Reference proteome</keyword>
<evidence type="ECO:0008006" key="4">
    <source>
        <dbReference type="Google" id="ProtNLM"/>
    </source>
</evidence>
<dbReference type="Proteomes" id="UP000540423">
    <property type="component" value="Unassembled WGS sequence"/>
</dbReference>
<feature type="compositionally biased region" description="Basic and acidic residues" evidence="1">
    <location>
        <begin position="236"/>
        <end position="250"/>
    </location>
</feature>
<feature type="region of interest" description="Disordered" evidence="1">
    <location>
        <begin position="222"/>
        <end position="262"/>
    </location>
</feature>
<gene>
    <name evidence="2" type="ORF">HNQ79_006482</name>
</gene>
<proteinExistence type="predicted"/>
<dbReference type="AlphaFoldDB" id="A0A7X0HP16"/>
<dbReference type="EMBL" id="JACHEM010000032">
    <property type="protein sequence ID" value="MBB6439969.1"/>
    <property type="molecule type" value="Genomic_DNA"/>
</dbReference>
<evidence type="ECO:0000256" key="1">
    <source>
        <dbReference type="SAM" id="MobiDB-lite"/>
    </source>
</evidence>
<evidence type="ECO:0000313" key="3">
    <source>
        <dbReference type="Proteomes" id="UP000540423"/>
    </source>
</evidence>
<feature type="region of interest" description="Disordered" evidence="1">
    <location>
        <begin position="47"/>
        <end position="68"/>
    </location>
</feature>
<evidence type="ECO:0000313" key="2">
    <source>
        <dbReference type="EMBL" id="MBB6439969.1"/>
    </source>
</evidence>
<comment type="caution">
    <text evidence="2">The sequence shown here is derived from an EMBL/GenBank/DDBJ whole genome shotgun (WGS) entry which is preliminary data.</text>
</comment>
<protein>
    <recommendedName>
        <fullName evidence="4">DUF222 domain-containing protein</fullName>
    </recommendedName>
</protein>
<sequence length="410" mass="44194">MTVQTTNRADLLNRARKGNRAVKNNAAHLPDLTSAVSGVAELADQLPDLDDVREIPEDDRSPLDETEARQRAVTESVIHAALAAGDAAIWVIGKALTVAAKGKFHRVDQGKTFDEYARAVTGKSPAHARRWMDGAPLALAVAAATSSTPPEGHVRPLRKIEKEIGTRPAVELYRSADKASEEGGRKVTGAVLVEIRKELPAELPEDTEEAVAVVREAARRVMAKAPAPADSSPNGEKTEGADEDRERNGEGDESSTPPPVRVSALVPASVAATLDEWAGYLSLGHRVPLDSSAVLAVAVELAVSNGAPSLQLLSERIEAQHAEHISRGVDRFEWRPSPRSKFVRTAERRLKGHPASKAWAPRCAVPAEGEEAAPCDELVIWKVDDEKRGTSFYCDKHLPAEDTPPGIWRD</sequence>
<feature type="compositionally biased region" description="Basic and acidic residues" evidence="1">
    <location>
        <begin position="50"/>
        <end position="68"/>
    </location>
</feature>
<name>A0A7X0HP16_9ACTN</name>
<reference evidence="2 3" key="1">
    <citation type="submission" date="2020-08" db="EMBL/GenBank/DDBJ databases">
        <title>Genomic Encyclopedia of Type Strains, Phase IV (KMG-IV): sequencing the most valuable type-strain genomes for metagenomic binning, comparative biology and taxonomic classification.</title>
        <authorList>
            <person name="Goeker M."/>
        </authorList>
    </citation>
    <scope>NUCLEOTIDE SEQUENCE [LARGE SCALE GENOMIC DNA]</scope>
    <source>
        <strain evidence="2 3">DSM 40141</strain>
    </source>
</reference>
<accession>A0A7X0HP16</accession>
<organism evidence="2 3">
    <name type="scientific">Streptomyces candidus</name>
    <dbReference type="NCBI Taxonomy" id="67283"/>
    <lineage>
        <taxon>Bacteria</taxon>
        <taxon>Bacillati</taxon>
        <taxon>Actinomycetota</taxon>
        <taxon>Actinomycetes</taxon>
        <taxon>Kitasatosporales</taxon>
        <taxon>Streptomycetaceae</taxon>
        <taxon>Streptomyces</taxon>
    </lineage>
</organism>
<dbReference type="RefSeq" id="WP_185036449.1">
    <property type="nucleotide sequence ID" value="NZ_BNBN01000019.1"/>
</dbReference>